<keyword evidence="4" id="KW-1185">Reference proteome</keyword>
<feature type="coiled-coil region" evidence="1">
    <location>
        <begin position="135"/>
        <end position="212"/>
    </location>
</feature>
<evidence type="ECO:0000313" key="3">
    <source>
        <dbReference type="EMBL" id="CEM35348.1"/>
    </source>
</evidence>
<feature type="coiled-coil region" evidence="1">
    <location>
        <begin position="23"/>
        <end position="57"/>
    </location>
</feature>
<dbReference type="AlphaFoldDB" id="A0A0G4GWG3"/>
<feature type="coiled-coil region" evidence="1">
    <location>
        <begin position="82"/>
        <end position="109"/>
    </location>
</feature>
<feature type="region of interest" description="Disordered" evidence="2">
    <location>
        <begin position="1"/>
        <end position="20"/>
    </location>
</feature>
<evidence type="ECO:0000256" key="2">
    <source>
        <dbReference type="SAM" id="MobiDB-lite"/>
    </source>
</evidence>
<dbReference type="VEuPathDB" id="CryptoDB:Vbra_18924"/>
<dbReference type="InParanoid" id="A0A0G4GWG3"/>
<proteinExistence type="predicted"/>
<reference evidence="3 4" key="1">
    <citation type="submission" date="2014-11" db="EMBL/GenBank/DDBJ databases">
        <authorList>
            <person name="Zhu J."/>
            <person name="Qi W."/>
            <person name="Song R."/>
        </authorList>
    </citation>
    <scope>NUCLEOTIDE SEQUENCE [LARGE SCALE GENOMIC DNA]</scope>
</reference>
<protein>
    <submittedName>
        <fullName evidence="3">Uncharacterized protein</fullName>
    </submittedName>
</protein>
<name>A0A0G4GWG3_VITBC</name>
<evidence type="ECO:0000256" key="1">
    <source>
        <dbReference type="SAM" id="Coils"/>
    </source>
</evidence>
<feature type="region of interest" description="Disordered" evidence="2">
    <location>
        <begin position="537"/>
        <end position="564"/>
    </location>
</feature>
<accession>A0A0G4GWG3</accession>
<evidence type="ECO:0000313" key="4">
    <source>
        <dbReference type="Proteomes" id="UP000041254"/>
    </source>
</evidence>
<dbReference type="Proteomes" id="UP000041254">
    <property type="component" value="Unassembled WGS sequence"/>
</dbReference>
<sequence length="564" mass="63069">MAAAAEAAFSPEKTDGEGLYVSREELQKQNADLKFKLQRAQEEKAQLGGRIAYLENLPPRVEVMEVQKPSYRTFTYENADRMRALRNTIQSQQDELVELRAKLVAERGAKPPPEIIEKEVYIEVPKVETKVIDMSQESAAKLAEYVDQVKNLQQQLAAKESELAGLQAARSVEVREVEVESGPRIRMLMQQMREKEEQIAELAQECHRLRNLPPTIEKIIRERVIEVPQVETVRVRVSNDINVERIRQFVLSELRRLEEYIRRLESCGATVIELNRTAEGLRTVARDLLDLIEEGRHAEGPLKQISTVTLPRRTLQAYTPDPNDKVDVRLSELLMECPCAVPFYRIAHKQYEFGSLVVHVDFAPDGVDLQVKLIDYPNVQPMGFRVFLSTYERQEFQKLKFITQGEVQLQHLPVSRTIYESHTSATAPQVQMQVIQGAGASGSSVSYHGGTVLPPGRGGVSTQQRVVDSKVVYQQPATVRQPQYTVSSYSGGVYGSSIAQPHTVTTTHTTGTPAEGRDAGRIGLLAQALQGRDMLGTIAEGSGGGTESDDIYLPSQPHPYTSPQ</sequence>
<keyword evidence="1" id="KW-0175">Coiled coil</keyword>
<gene>
    <name evidence="3" type="ORF">Vbra_18924</name>
</gene>
<organism evidence="3 4">
    <name type="scientific">Vitrella brassicaformis (strain CCMP3155)</name>
    <dbReference type="NCBI Taxonomy" id="1169540"/>
    <lineage>
        <taxon>Eukaryota</taxon>
        <taxon>Sar</taxon>
        <taxon>Alveolata</taxon>
        <taxon>Colpodellida</taxon>
        <taxon>Vitrellaceae</taxon>
        <taxon>Vitrella</taxon>
    </lineage>
</organism>
<dbReference type="EMBL" id="CDMY01000850">
    <property type="protein sequence ID" value="CEM35348.1"/>
    <property type="molecule type" value="Genomic_DNA"/>
</dbReference>